<accession>A0A644SN98</accession>
<feature type="region of interest" description="Disordered" evidence="1">
    <location>
        <begin position="1"/>
        <end position="65"/>
    </location>
</feature>
<comment type="caution">
    <text evidence="2">The sequence shown here is derived from an EMBL/GenBank/DDBJ whole genome shotgun (WGS) entry which is preliminary data.</text>
</comment>
<organism evidence="2">
    <name type="scientific">bioreactor metagenome</name>
    <dbReference type="NCBI Taxonomy" id="1076179"/>
    <lineage>
        <taxon>unclassified sequences</taxon>
        <taxon>metagenomes</taxon>
        <taxon>ecological metagenomes</taxon>
    </lineage>
</organism>
<feature type="compositionally biased region" description="Basic and acidic residues" evidence="1">
    <location>
        <begin position="34"/>
        <end position="65"/>
    </location>
</feature>
<dbReference type="AlphaFoldDB" id="A0A644SN98"/>
<feature type="compositionally biased region" description="Low complexity" evidence="1">
    <location>
        <begin position="10"/>
        <end position="21"/>
    </location>
</feature>
<protein>
    <submittedName>
        <fullName evidence="2">Uncharacterized protein</fullName>
    </submittedName>
</protein>
<proteinExistence type="predicted"/>
<sequence>MEKDKRKNTAENNAQNAKQNQDFPNLPQTPRLEGASKIEEKQVKKTSKLHKDGRTDNTEQNKTEE</sequence>
<gene>
    <name evidence="2" type="ORF">SDC9_01626</name>
</gene>
<name>A0A644SN98_9ZZZZ</name>
<dbReference type="EMBL" id="VSSQ01000002">
    <property type="protein sequence ID" value="MPL56144.1"/>
    <property type="molecule type" value="Genomic_DNA"/>
</dbReference>
<reference evidence="2" key="1">
    <citation type="submission" date="2019-08" db="EMBL/GenBank/DDBJ databases">
        <authorList>
            <person name="Kucharzyk K."/>
            <person name="Murdoch R.W."/>
            <person name="Higgins S."/>
            <person name="Loffler F."/>
        </authorList>
    </citation>
    <scope>NUCLEOTIDE SEQUENCE</scope>
</reference>
<evidence type="ECO:0000313" key="2">
    <source>
        <dbReference type="EMBL" id="MPL56144.1"/>
    </source>
</evidence>
<evidence type="ECO:0000256" key="1">
    <source>
        <dbReference type="SAM" id="MobiDB-lite"/>
    </source>
</evidence>